<dbReference type="PANTHER" id="PTHR30097">
    <property type="entry name" value="CATION EFFLUX SYSTEM PROTEIN CUSB"/>
    <property type="match status" value="1"/>
</dbReference>
<dbReference type="Gene3D" id="2.40.50.100">
    <property type="match status" value="1"/>
</dbReference>
<dbReference type="NCBIfam" id="TIGR01730">
    <property type="entry name" value="RND_mfp"/>
    <property type="match status" value="1"/>
</dbReference>
<accession>A0A1V3TY79</accession>
<evidence type="ECO:0000313" key="6">
    <source>
        <dbReference type="Proteomes" id="UP000188947"/>
    </source>
</evidence>
<dbReference type="SUPFAM" id="SSF111369">
    <property type="entry name" value="HlyD-like secretion proteins"/>
    <property type="match status" value="1"/>
</dbReference>
<sequence>MRRTVFTIALLAFVISCKDSKSETAPQDQDLIVKGDNVIVPENNPVFKKIKTETVKEQEHSDGVVSAGTIQAIPNHYAEIASPFSGRITRSFVRLGQNVSAGSPIFEILSSEYFSVQKDYTDALNDVQLAEKNYRRQQDLVKHGVGIQKELDEAETDFKNKRTSLSNASSALKVYNSKGGGLGSPLIVRAPINGEIISNQIVNGQYLKGDADPVVIIAELSKVWITGEVKEKDIRFVNTGDHVSVKVSAYPDRNITGKVYHINEIVDEATRSVKVLIECDNPDKKLKPGMYATVHFSTTPVNAIMIPVTALMQKDSSQYVWVKTGKSQYAKRSVTTGETDQKMIRITSGLQPGDVIMTIGGIYMLDAK</sequence>
<dbReference type="GO" id="GO:0022857">
    <property type="term" value="F:transmembrane transporter activity"/>
    <property type="evidence" value="ECO:0007669"/>
    <property type="project" value="InterPro"/>
</dbReference>
<dbReference type="STRING" id="238.BBD35_11255"/>
<dbReference type="InterPro" id="IPR006143">
    <property type="entry name" value="RND_pump_MFP"/>
</dbReference>
<keyword evidence="2" id="KW-0813">Transport</keyword>
<name>A0A1V3TY79_ELIME</name>
<dbReference type="EMBL" id="MPOG01000014">
    <property type="protein sequence ID" value="OOH94074.1"/>
    <property type="molecule type" value="Genomic_DNA"/>
</dbReference>
<dbReference type="Proteomes" id="UP000188947">
    <property type="component" value="Unassembled WGS sequence"/>
</dbReference>
<reference evidence="5 6" key="1">
    <citation type="submission" date="2016-11" db="EMBL/GenBank/DDBJ databases">
        <title>Genome sequence and comparative genomic analysis of clinical strain Elizabethkingia meningoseptica 61421 PRCM.</title>
        <authorList>
            <person name="Wang M."/>
            <person name="Hu S."/>
            <person name="Cao L."/>
            <person name="Jiang T."/>
            <person name="Zhou Y."/>
            <person name="Ming D."/>
        </authorList>
    </citation>
    <scope>NUCLEOTIDE SEQUENCE [LARGE SCALE GENOMIC DNA]</scope>
    <source>
        <strain evidence="5 6">61421 PRCM</strain>
    </source>
</reference>
<dbReference type="Gene3D" id="2.40.420.20">
    <property type="match status" value="1"/>
</dbReference>
<feature type="domain" description="CusB-like beta-barrel" evidence="3">
    <location>
        <begin position="222"/>
        <end position="298"/>
    </location>
</feature>
<dbReference type="eggNOG" id="COG0845">
    <property type="taxonomic scope" value="Bacteria"/>
</dbReference>
<dbReference type="FunFam" id="2.40.30.170:FF:000010">
    <property type="entry name" value="Efflux RND transporter periplasmic adaptor subunit"/>
    <property type="match status" value="1"/>
</dbReference>
<evidence type="ECO:0000256" key="1">
    <source>
        <dbReference type="ARBA" id="ARBA00009477"/>
    </source>
</evidence>
<evidence type="ECO:0000256" key="2">
    <source>
        <dbReference type="ARBA" id="ARBA00022448"/>
    </source>
</evidence>
<dbReference type="RefSeq" id="WP_069214038.1">
    <property type="nucleotide sequence ID" value="NZ_CP016378.1"/>
</dbReference>
<dbReference type="InterPro" id="IPR051909">
    <property type="entry name" value="MFP_Cation_Efflux"/>
</dbReference>
<dbReference type="Gene3D" id="1.10.287.470">
    <property type="entry name" value="Helix hairpin bin"/>
    <property type="match status" value="1"/>
</dbReference>
<dbReference type="PANTHER" id="PTHR30097:SF16">
    <property type="entry name" value="CATION EFFLUX SYSTEM (CZCB-LIKE)"/>
    <property type="match status" value="1"/>
</dbReference>
<evidence type="ECO:0000313" key="5">
    <source>
        <dbReference type="EMBL" id="OOH94074.1"/>
    </source>
</evidence>
<dbReference type="AlphaFoldDB" id="A0A1V3TY79"/>
<comment type="similarity">
    <text evidence="1">Belongs to the membrane fusion protein (MFP) (TC 8.A.1) family.</text>
</comment>
<dbReference type="InterPro" id="IPR058792">
    <property type="entry name" value="Beta-barrel_RND_2"/>
</dbReference>
<keyword evidence="6" id="KW-1185">Reference proteome</keyword>
<protein>
    <submittedName>
        <fullName evidence="5">Efflux transporter periplasmic adaptor subunit</fullName>
    </submittedName>
</protein>
<evidence type="ECO:0000259" key="3">
    <source>
        <dbReference type="Pfam" id="PF25954"/>
    </source>
</evidence>
<dbReference type="InterPro" id="IPR058627">
    <property type="entry name" value="MdtA-like_C"/>
</dbReference>
<evidence type="ECO:0000259" key="4">
    <source>
        <dbReference type="Pfam" id="PF25967"/>
    </source>
</evidence>
<dbReference type="GO" id="GO:0016020">
    <property type="term" value="C:membrane"/>
    <property type="evidence" value="ECO:0007669"/>
    <property type="project" value="InterPro"/>
</dbReference>
<dbReference type="OrthoDB" id="998050at2"/>
<gene>
    <name evidence="5" type="ORF">BMF97_11935</name>
</gene>
<comment type="caution">
    <text evidence="5">The sequence shown here is derived from an EMBL/GenBank/DDBJ whole genome shotgun (WGS) entry which is preliminary data.</text>
</comment>
<dbReference type="Pfam" id="PF25967">
    <property type="entry name" value="RND-MFP_C"/>
    <property type="match status" value="1"/>
</dbReference>
<dbReference type="Pfam" id="PF25954">
    <property type="entry name" value="Beta-barrel_RND_2"/>
    <property type="match status" value="1"/>
</dbReference>
<feature type="domain" description="Multidrug resistance protein MdtA-like C-terminal permuted SH3" evidence="4">
    <location>
        <begin position="302"/>
        <end position="358"/>
    </location>
</feature>
<proteinExistence type="inferred from homology"/>
<organism evidence="5 6">
    <name type="scientific">Elizabethkingia meningoseptica</name>
    <name type="common">Chryseobacterium meningosepticum</name>
    <dbReference type="NCBI Taxonomy" id="238"/>
    <lineage>
        <taxon>Bacteria</taxon>
        <taxon>Pseudomonadati</taxon>
        <taxon>Bacteroidota</taxon>
        <taxon>Flavobacteriia</taxon>
        <taxon>Flavobacteriales</taxon>
        <taxon>Weeksellaceae</taxon>
        <taxon>Elizabethkingia</taxon>
    </lineage>
</organism>
<dbReference type="Gene3D" id="2.40.30.170">
    <property type="match status" value="1"/>
</dbReference>
<dbReference type="PROSITE" id="PS51257">
    <property type="entry name" value="PROKAR_LIPOPROTEIN"/>
    <property type="match status" value="1"/>
</dbReference>